<sequence length="339" mass="39311">MESLRYYDLENILDHCSTGRINMHEPIEVMNQSQTMKTEMTVLKHLVILSKSDKVSLIHILSKLRCSLKERLEKLIMNNAFVKHYIENVLKEWRLDIPVSELLNDGLARCNYENGDLFAYDKLVEELECSQRGGAKLSDIERILKERQEQHKPMTPDYSKQMKIKLSGLLSECRGCSNRVKTQSVEAQTTYVAMDPKHLQILIDLSFKPKSAYLEFSNQFRDTNQTFAIFLSEAHDMEIPDTIHTMFLNYLLTVNMIKKEMNYINNSLKQIVIYMNPKLDTLEKLVKSFTTLDPEEDVVDTVHEPLDGEGLNEDIVIKDTSSIDPQEVIDSIKETFTFF</sequence>
<accession>A0A6C0CG87</accession>
<name>A0A6C0CG87_9ZZZZ</name>
<evidence type="ECO:0000313" key="1">
    <source>
        <dbReference type="EMBL" id="QHT02575.1"/>
    </source>
</evidence>
<reference evidence="1" key="1">
    <citation type="journal article" date="2020" name="Nature">
        <title>Giant virus diversity and host interactions through global metagenomics.</title>
        <authorList>
            <person name="Schulz F."/>
            <person name="Roux S."/>
            <person name="Paez-Espino D."/>
            <person name="Jungbluth S."/>
            <person name="Walsh D.A."/>
            <person name="Denef V.J."/>
            <person name="McMahon K.D."/>
            <person name="Konstantinidis K.T."/>
            <person name="Eloe-Fadrosh E.A."/>
            <person name="Kyrpides N.C."/>
            <person name="Woyke T."/>
        </authorList>
    </citation>
    <scope>NUCLEOTIDE SEQUENCE</scope>
    <source>
        <strain evidence="1">GVMAG-M-3300020595-32</strain>
    </source>
</reference>
<dbReference type="AlphaFoldDB" id="A0A6C0CG87"/>
<proteinExistence type="predicted"/>
<organism evidence="1">
    <name type="scientific">viral metagenome</name>
    <dbReference type="NCBI Taxonomy" id="1070528"/>
    <lineage>
        <taxon>unclassified sequences</taxon>
        <taxon>metagenomes</taxon>
        <taxon>organismal metagenomes</taxon>
    </lineage>
</organism>
<protein>
    <submittedName>
        <fullName evidence="1">Uncharacterized protein</fullName>
    </submittedName>
</protein>
<dbReference type="EMBL" id="MN739395">
    <property type="protein sequence ID" value="QHT02575.1"/>
    <property type="molecule type" value="Genomic_DNA"/>
</dbReference>